<evidence type="ECO:0000256" key="1">
    <source>
        <dbReference type="ARBA" id="ARBA00004236"/>
    </source>
</evidence>
<evidence type="ECO:0000256" key="10">
    <source>
        <dbReference type="ARBA" id="ARBA00022801"/>
    </source>
</evidence>
<dbReference type="GO" id="GO:0071555">
    <property type="term" value="P:cell wall organization"/>
    <property type="evidence" value="ECO:0007669"/>
    <property type="project" value="UniProtKB-KW"/>
</dbReference>
<dbReference type="Gene3D" id="1.10.3810.10">
    <property type="entry name" value="Biosynthetic peptidoglycan transglycosylase-like"/>
    <property type="match status" value="1"/>
</dbReference>
<keyword evidence="8" id="KW-0328">Glycosyltransferase</keyword>
<comment type="catalytic activity">
    <reaction evidence="17">
        <text>[GlcNAc-(1-&gt;4)-Mur2Ac(oyl-L-Ala-gamma-D-Glu-L-Lys-D-Ala-D-Ala)](n)-di-trans,octa-cis-undecaprenyl diphosphate + beta-D-GlcNAc-(1-&gt;4)-Mur2Ac(oyl-L-Ala-gamma-D-Glu-L-Lys-D-Ala-D-Ala)-di-trans,octa-cis-undecaprenyl diphosphate = [GlcNAc-(1-&gt;4)-Mur2Ac(oyl-L-Ala-gamma-D-Glu-L-Lys-D-Ala-D-Ala)](n+1)-di-trans,octa-cis-undecaprenyl diphosphate + di-trans,octa-cis-undecaprenyl diphosphate + H(+)</text>
        <dbReference type="Rhea" id="RHEA:23708"/>
        <dbReference type="Rhea" id="RHEA-COMP:9602"/>
        <dbReference type="Rhea" id="RHEA-COMP:9603"/>
        <dbReference type="ChEBI" id="CHEBI:15378"/>
        <dbReference type="ChEBI" id="CHEBI:58405"/>
        <dbReference type="ChEBI" id="CHEBI:60033"/>
        <dbReference type="ChEBI" id="CHEBI:78435"/>
        <dbReference type="EC" id="2.4.99.28"/>
    </reaction>
</comment>
<evidence type="ECO:0000313" key="21">
    <source>
        <dbReference type="EMBL" id="SMD38100.1"/>
    </source>
</evidence>
<keyword evidence="9" id="KW-0808">Transferase</keyword>
<comment type="catalytic activity">
    <reaction evidence="16">
        <text>Preferential cleavage: (Ac)2-L-Lys-D-Ala-|-D-Ala. Also transpeptidation of peptidyl-alanyl moieties that are N-acyl substituents of D-alanine.</text>
        <dbReference type="EC" id="3.4.16.4"/>
    </reaction>
</comment>
<evidence type="ECO:0000256" key="13">
    <source>
        <dbReference type="ARBA" id="ARBA00023136"/>
    </source>
</evidence>
<evidence type="ECO:0000256" key="18">
    <source>
        <dbReference type="SAM" id="MobiDB-lite"/>
    </source>
</evidence>
<comment type="similarity">
    <text evidence="3">In the C-terminal section; belongs to the transpeptidase family.</text>
</comment>
<evidence type="ECO:0000256" key="3">
    <source>
        <dbReference type="ARBA" id="ARBA00007090"/>
    </source>
</evidence>
<dbReference type="OrthoDB" id="9766909at2"/>
<dbReference type="PANTHER" id="PTHR32282:SF11">
    <property type="entry name" value="PENICILLIN-BINDING PROTEIN 1B"/>
    <property type="match status" value="1"/>
</dbReference>
<evidence type="ECO:0000256" key="9">
    <source>
        <dbReference type="ARBA" id="ARBA00022679"/>
    </source>
</evidence>
<dbReference type="InterPro" id="IPR012338">
    <property type="entry name" value="Beta-lactam/transpept-like"/>
</dbReference>
<dbReference type="GO" id="GO:0005886">
    <property type="term" value="C:plasma membrane"/>
    <property type="evidence" value="ECO:0007669"/>
    <property type="project" value="UniProtKB-SubCell"/>
</dbReference>
<dbReference type="GO" id="GO:0008360">
    <property type="term" value="P:regulation of cell shape"/>
    <property type="evidence" value="ECO:0007669"/>
    <property type="project" value="UniProtKB-KW"/>
</dbReference>
<name>A0A1W2GN53_REIFA</name>
<comment type="similarity">
    <text evidence="4">In the N-terminal section; belongs to the glycosyltransferase 51 family.</text>
</comment>
<reference evidence="21 22" key="1">
    <citation type="submission" date="2017-04" db="EMBL/GenBank/DDBJ databases">
        <authorList>
            <person name="Afonso C.L."/>
            <person name="Miller P.J."/>
            <person name="Scott M.A."/>
            <person name="Spackman E."/>
            <person name="Goraichik I."/>
            <person name="Dimitrov K.M."/>
            <person name="Suarez D.L."/>
            <person name="Swayne D.E."/>
        </authorList>
    </citation>
    <scope>NUCLEOTIDE SEQUENCE [LARGE SCALE GENOMIC DNA]</scope>
    <source>
        <strain evidence="21 22">DSM 26133</strain>
    </source>
</reference>
<dbReference type="PANTHER" id="PTHR32282">
    <property type="entry name" value="BINDING PROTEIN TRANSPEPTIDASE, PUTATIVE-RELATED"/>
    <property type="match status" value="1"/>
</dbReference>
<comment type="subcellular location">
    <subcellularLocation>
        <location evidence="1">Cell membrane</location>
    </subcellularLocation>
</comment>
<dbReference type="Pfam" id="PF00905">
    <property type="entry name" value="Transpeptidase"/>
    <property type="match status" value="1"/>
</dbReference>
<dbReference type="GO" id="GO:0006508">
    <property type="term" value="P:proteolysis"/>
    <property type="evidence" value="ECO:0007669"/>
    <property type="project" value="UniProtKB-KW"/>
</dbReference>
<evidence type="ECO:0000256" key="2">
    <source>
        <dbReference type="ARBA" id="ARBA00004752"/>
    </source>
</evidence>
<dbReference type="STRING" id="692418.SAMN04488029_3631"/>
<evidence type="ECO:0000256" key="6">
    <source>
        <dbReference type="ARBA" id="ARBA00022645"/>
    </source>
</evidence>
<dbReference type="GO" id="GO:0030288">
    <property type="term" value="C:outer membrane-bounded periplasmic space"/>
    <property type="evidence" value="ECO:0007669"/>
    <property type="project" value="TreeGrafter"/>
</dbReference>
<dbReference type="RefSeq" id="WP_084374253.1">
    <property type="nucleotide sequence ID" value="NZ_FWYF01000004.1"/>
</dbReference>
<evidence type="ECO:0000259" key="20">
    <source>
        <dbReference type="Pfam" id="PF00912"/>
    </source>
</evidence>
<evidence type="ECO:0000256" key="5">
    <source>
        <dbReference type="ARBA" id="ARBA00022475"/>
    </source>
</evidence>
<keyword evidence="12" id="KW-0573">Peptidoglycan synthesis</keyword>
<dbReference type="GO" id="GO:0008955">
    <property type="term" value="F:peptidoglycan glycosyltransferase activity"/>
    <property type="evidence" value="ECO:0007669"/>
    <property type="project" value="UniProtKB-EC"/>
</dbReference>
<evidence type="ECO:0000256" key="8">
    <source>
        <dbReference type="ARBA" id="ARBA00022676"/>
    </source>
</evidence>
<protein>
    <submittedName>
        <fullName evidence="21">Penicillin-binding protein 1A</fullName>
    </submittedName>
</protein>
<proteinExistence type="inferred from homology"/>
<evidence type="ECO:0000256" key="16">
    <source>
        <dbReference type="ARBA" id="ARBA00034000"/>
    </source>
</evidence>
<dbReference type="SUPFAM" id="SSF53955">
    <property type="entry name" value="Lysozyme-like"/>
    <property type="match status" value="1"/>
</dbReference>
<evidence type="ECO:0000259" key="19">
    <source>
        <dbReference type="Pfam" id="PF00905"/>
    </source>
</evidence>
<dbReference type="Pfam" id="PF00912">
    <property type="entry name" value="Transgly"/>
    <property type="match status" value="1"/>
</dbReference>
<evidence type="ECO:0000256" key="12">
    <source>
        <dbReference type="ARBA" id="ARBA00022984"/>
    </source>
</evidence>
<comment type="pathway">
    <text evidence="2">Cell wall biogenesis; peptidoglycan biosynthesis.</text>
</comment>
<gene>
    <name evidence="21" type="ORF">SAMN04488029_3631</name>
</gene>
<keyword evidence="15" id="KW-0961">Cell wall biogenesis/degradation</keyword>
<dbReference type="EMBL" id="FWYF01000004">
    <property type="protein sequence ID" value="SMD38100.1"/>
    <property type="molecule type" value="Genomic_DNA"/>
</dbReference>
<evidence type="ECO:0000313" key="22">
    <source>
        <dbReference type="Proteomes" id="UP000192472"/>
    </source>
</evidence>
<evidence type="ECO:0000256" key="7">
    <source>
        <dbReference type="ARBA" id="ARBA00022670"/>
    </source>
</evidence>
<evidence type="ECO:0000256" key="17">
    <source>
        <dbReference type="ARBA" id="ARBA00049902"/>
    </source>
</evidence>
<dbReference type="InterPro" id="IPR023346">
    <property type="entry name" value="Lysozyme-like_dom_sf"/>
</dbReference>
<keyword evidence="10" id="KW-0378">Hydrolase</keyword>
<evidence type="ECO:0000256" key="14">
    <source>
        <dbReference type="ARBA" id="ARBA00023268"/>
    </source>
</evidence>
<dbReference type="SUPFAM" id="SSF56601">
    <property type="entry name" value="beta-lactamase/transpeptidase-like"/>
    <property type="match status" value="1"/>
</dbReference>
<evidence type="ECO:0000256" key="15">
    <source>
        <dbReference type="ARBA" id="ARBA00023316"/>
    </source>
</evidence>
<keyword evidence="11" id="KW-0133">Cell shape</keyword>
<dbReference type="GO" id="GO:0008658">
    <property type="term" value="F:penicillin binding"/>
    <property type="evidence" value="ECO:0007669"/>
    <property type="project" value="InterPro"/>
</dbReference>
<feature type="domain" description="Penicillin-binding protein transpeptidase" evidence="19">
    <location>
        <begin position="370"/>
        <end position="612"/>
    </location>
</feature>
<keyword evidence="14" id="KW-0511">Multifunctional enzyme</keyword>
<accession>A0A1W2GN53</accession>
<feature type="region of interest" description="Disordered" evidence="18">
    <location>
        <begin position="685"/>
        <end position="706"/>
    </location>
</feature>
<keyword evidence="6" id="KW-0121">Carboxypeptidase</keyword>
<keyword evidence="7" id="KW-0645">Protease</keyword>
<keyword evidence="22" id="KW-1185">Reference proteome</keyword>
<evidence type="ECO:0000256" key="4">
    <source>
        <dbReference type="ARBA" id="ARBA00007739"/>
    </source>
</evidence>
<sequence length="716" mass="80294">MSNKKRKNPSGKKVNQASTFSLLINWSLRLLVVALVVFILFFSAVHSGVFGPIPSNEDLENLINSQASEVYSQDGKLIGRYFLENRSEVKIDSISPDLIHALVATEDSRFYEHHGVDHQGMLRVLVKSIILGQNAGGGSTISQQLVKNVFGREAHGWMTMPAVKAREAAIANKLNEVYSKDEILELYLNTVSFGEDTYGIKTACERFFSTSPGDIKTEQAAVLIGMLKAPHSYNPRLNPERSKTRRNVVLGQMAKEGYLSPDSAEILKALPLELNYNRNISEASAAQHLTQHLRQRTQKWLDENSNKEGESYSLETDGLKIYTTIDSRMQRYAQEAVIAHLDHLQKAFDTDLKQQGKWSAEIDATLQSGFLITNPHNGQVLAWVGGRDFKTSQYDHILSERQVGSVFKPIVYAKALEDGYEPCDFIPNRQVQYTQYDGWTPQNSDGDYTGSYSILGGLTHSINTISVQLLMESGIEDVIEFAESLGAKSDLPEVPSIALGVANMSVEEISNIYTPFANEGWQHQQVIITRIEDADGQVLFSNILDASERVVSEKVSRQITNMMQSVANQGTARRLRSWYGIQGAIAAKTGTTQNHADGWFVGYTPDWLGVVWVGADNPGLHFSNIKDGQGANMALPIWSKFYQKVNADPELSKQLHSSFPFTNDLTCELFQEDNFLQKTFRKKLKKNKDTGLEESEDAQEEPKKKKRFWDIFKKKK</sequence>
<dbReference type="InterPro" id="IPR001264">
    <property type="entry name" value="Glyco_trans_51"/>
</dbReference>
<dbReference type="GO" id="GO:0009002">
    <property type="term" value="F:serine-type D-Ala-D-Ala carboxypeptidase activity"/>
    <property type="evidence" value="ECO:0007669"/>
    <property type="project" value="UniProtKB-EC"/>
</dbReference>
<dbReference type="GO" id="GO:0009252">
    <property type="term" value="P:peptidoglycan biosynthetic process"/>
    <property type="evidence" value="ECO:0007669"/>
    <property type="project" value="UniProtKB-KW"/>
</dbReference>
<dbReference type="Gene3D" id="3.40.710.10">
    <property type="entry name" value="DD-peptidase/beta-lactamase superfamily"/>
    <property type="match status" value="1"/>
</dbReference>
<evidence type="ECO:0000256" key="11">
    <source>
        <dbReference type="ARBA" id="ARBA00022960"/>
    </source>
</evidence>
<feature type="domain" description="Glycosyl transferase family 51" evidence="20">
    <location>
        <begin position="75"/>
        <end position="253"/>
    </location>
</feature>
<dbReference type="Proteomes" id="UP000192472">
    <property type="component" value="Unassembled WGS sequence"/>
</dbReference>
<dbReference type="InterPro" id="IPR050396">
    <property type="entry name" value="Glycosyltr_51/Transpeptidase"/>
</dbReference>
<organism evidence="21 22">
    <name type="scientific">Reichenbachiella faecimaris</name>
    <dbReference type="NCBI Taxonomy" id="692418"/>
    <lineage>
        <taxon>Bacteria</taxon>
        <taxon>Pseudomonadati</taxon>
        <taxon>Bacteroidota</taxon>
        <taxon>Cytophagia</taxon>
        <taxon>Cytophagales</taxon>
        <taxon>Reichenbachiellaceae</taxon>
        <taxon>Reichenbachiella</taxon>
    </lineage>
</organism>
<dbReference type="InterPro" id="IPR036950">
    <property type="entry name" value="PBP_transglycosylase"/>
</dbReference>
<keyword evidence="5" id="KW-1003">Cell membrane</keyword>
<dbReference type="InterPro" id="IPR001460">
    <property type="entry name" value="PCN-bd_Tpept"/>
</dbReference>
<dbReference type="AlphaFoldDB" id="A0A1W2GN53"/>
<keyword evidence="13" id="KW-0472">Membrane</keyword>